<feature type="compositionally biased region" description="Basic residues" evidence="1">
    <location>
        <begin position="271"/>
        <end position="281"/>
    </location>
</feature>
<proteinExistence type="predicted"/>
<feature type="region of interest" description="Disordered" evidence="1">
    <location>
        <begin position="207"/>
        <end position="281"/>
    </location>
</feature>
<gene>
    <name evidence="2" type="ORF">WMY93_030920</name>
</gene>
<keyword evidence="3" id="KW-1185">Reference proteome</keyword>
<organism evidence="2 3">
    <name type="scientific">Mugilogobius chulae</name>
    <name type="common">yellowstripe goby</name>
    <dbReference type="NCBI Taxonomy" id="88201"/>
    <lineage>
        <taxon>Eukaryota</taxon>
        <taxon>Metazoa</taxon>
        <taxon>Chordata</taxon>
        <taxon>Craniata</taxon>
        <taxon>Vertebrata</taxon>
        <taxon>Euteleostomi</taxon>
        <taxon>Actinopterygii</taxon>
        <taxon>Neopterygii</taxon>
        <taxon>Teleostei</taxon>
        <taxon>Neoteleostei</taxon>
        <taxon>Acanthomorphata</taxon>
        <taxon>Gobiaria</taxon>
        <taxon>Gobiiformes</taxon>
        <taxon>Gobioidei</taxon>
        <taxon>Gobiidae</taxon>
        <taxon>Gobionellinae</taxon>
        <taxon>Mugilogobius</taxon>
    </lineage>
</organism>
<feature type="compositionally biased region" description="Basic and acidic residues" evidence="1">
    <location>
        <begin position="247"/>
        <end position="270"/>
    </location>
</feature>
<evidence type="ECO:0000256" key="1">
    <source>
        <dbReference type="SAM" id="MobiDB-lite"/>
    </source>
</evidence>
<dbReference type="EMBL" id="JBBPFD010000482">
    <property type="protein sequence ID" value="KAK7878760.1"/>
    <property type="molecule type" value="Genomic_DNA"/>
</dbReference>
<name>A0AAW0MG78_9GOBI</name>
<dbReference type="Proteomes" id="UP001460270">
    <property type="component" value="Unassembled WGS sequence"/>
</dbReference>
<sequence>MRKKSGADLHTTDSTKGKCAQEWALKTGRYETLHRMRRLNLRPKAEQFCETFVPEWPDLKERVTKAMAEKSAAQKLRQSFKNTFGFRFPRDPEDNGVMDHMVRITTSIHSPLVTTGCRPLCPTSPPQAGKKRLTVPDLVKKHPEKDLEMTTVCHTNGSVSQMAQSVQSSESIATKCCANGDRRASMLSMASDKVTSTFIPRSMARRNSIFPSGCIPNINVSRPDENTPKKKKKKKKDKNFLEPPTWKYKEAREEKKREAKKQKEGQEKQKKEKSKQKKSKK</sequence>
<reference evidence="3" key="1">
    <citation type="submission" date="2024-04" db="EMBL/GenBank/DDBJ databases">
        <title>Salinicola lusitanus LLJ914,a marine bacterium isolated from the Okinawa Trough.</title>
        <authorList>
            <person name="Li J."/>
        </authorList>
    </citation>
    <scope>NUCLEOTIDE SEQUENCE [LARGE SCALE GENOMIC DNA]</scope>
</reference>
<accession>A0AAW0MG78</accession>
<comment type="caution">
    <text evidence="2">The sequence shown here is derived from an EMBL/GenBank/DDBJ whole genome shotgun (WGS) entry which is preliminary data.</text>
</comment>
<protein>
    <submittedName>
        <fullName evidence="2">Uncharacterized protein</fullName>
    </submittedName>
</protein>
<evidence type="ECO:0000313" key="2">
    <source>
        <dbReference type="EMBL" id="KAK7878760.1"/>
    </source>
</evidence>
<dbReference type="AlphaFoldDB" id="A0AAW0MG78"/>
<evidence type="ECO:0000313" key="3">
    <source>
        <dbReference type="Proteomes" id="UP001460270"/>
    </source>
</evidence>